<dbReference type="Proteomes" id="UP001383192">
    <property type="component" value="Unassembled WGS sequence"/>
</dbReference>
<name>A0AAW0DJZ0_9AGAR</name>
<evidence type="ECO:0000313" key="3">
    <source>
        <dbReference type="EMBL" id="KAK7051565.1"/>
    </source>
</evidence>
<evidence type="ECO:0000313" key="4">
    <source>
        <dbReference type="Proteomes" id="UP001383192"/>
    </source>
</evidence>
<protein>
    <recommendedName>
        <fullName evidence="2">F-box domain-containing protein</fullName>
    </recommendedName>
</protein>
<dbReference type="SUPFAM" id="SSF52047">
    <property type="entry name" value="RNI-like"/>
    <property type="match status" value="1"/>
</dbReference>
<evidence type="ECO:0000259" key="2">
    <source>
        <dbReference type="Pfam" id="PF12937"/>
    </source>
</evidence>
<proteinExistence type="predicted"/>
<dbReference type="EMBL" id="JAYKXP010000012">
    <property type="protein sequence ID" value="KAK7051565.1"/>
    <property type="molecule type" value="Genomic_DNA"/>
</dbReference>
<keyword evidence="4" id="KW-1185">Reference proteome</keyword>
<feature type="domain" description="F-box" evidence="2">
    <location>
        <begin position="37"/>
        <end position="96"/>
    </location>
</feature>
<accession>A0AAW0DJZ0</accession>
<dbReference type="AlphaFoldDB" id="A0AAW0DJZ0"/>
<dbReference type="Gene3D" id="3.80.10.10">
    <property type="entry name" value="Ribonuclease Inhibitor"/>
    <property type="match status" value="1"/>
</dbReference>
<sequence>MNDTEQYGRFVGSGASGGERTTDQENAVEVSHINPSILRLPPELLETIFINSVPAKTSAYSVPSKALAEWLAITHVCRHWRTIALNQKALWTRPDFGLPRLASEMLERSKPRLLNIEFTDRGTTRRRVQVLKKALTSYASRIESLCIEFGYTRTTPLLEKAFESFTGPAPNLHTLKLFAFAWDRLPDGVLLRGAPSLRVLELCDYHIPPDSSLLHNLTSLSWYGNGSTAAMLTAEQLLNILQKSPSLESFAVQGVLPPAMPNAVVSLPCLRDLSLDSREPREANVSLDFCNHIIFSEKTTLNLFVPYTTYTPSLANATRSFFSRWFHPSSSATNPRLVKVIRFEGERNDFMFMGWYDSPSLSEFRTLGDTDLGEVPVYTHFEYDSEDLPPYSDLMTIVVETVPFTILETLDIRLFPHQSAVKVLLRSACWLATLRDIFVSGDSIDELVAVFCSGISSDAAASSEASNFPFPALETLTLTFLNHNQLDGIPDMQALVDALALRPRRLRKLFLRNCHGLPARYIELLRDVVEEVDCESRINLLDDW</sequence>
<dbReference type="InterPro" id="IPR001810">
    <property type="entry name" value="F-box_dom"/>
</dbReference>
<comment type="caution">
    <text evidence="3">The sequence shown here is derived from an EMBL/GenBank/DDBJ whole genome shotgun (WGS) entry which is preliminary data.</text>
</comment>
<dbReference type="Pfam" id="PF12937">
    <property type="entry name" value="F-box-like"/>
    <property type="match status" value="1"/>
</dbReference>
<gene>
    <name evidence="3" type="ORF">VNI00_004544</name>
</gene>
<evidence type="ECO:0000256" key="1">
    <source>
        <dbReference type="SAM" id="MobiDB-lite"/>
    </source>
</evidence>
<dbReference type="InterPro" id="IPR032675">
    <property type="entry name" value="LRR_dom_sf"/>
</dbReference>
<organism evidence="3 4">
    <name type="scientific">Paramarasmius palmivorus</name>
    <dbReference type="NCBI Taxonomy" id="297713"/>
    <lineage>
        <taxon>Eukaryota</taxon>
        <taxon>Fungi</taxon>
        <taxon>Dikarya</taxon>
        <taxon>Basidiomycota</taxon>
        <taxon>Agaricomycotina</taxon>
        <taxon>Agaricomycetes</taxon>
        <taxon>Agaricomycetidae</taxon>
        <taxon>Agaricales</taxon>
        <taxon>Marasmiineae</taxon>
        <taxon>Marasmiaceae</taxon>
        <taxon>Paramarasmius</taxon>
    </lineage>
</organism>
<feature type="region of interest" description="Disordered" evidence="1">
    <location>
        <begin position="1"/>
        <end position="25"/>
    </location>
</feature>
<dbReference type="Gene3D" id="1.20.1280.50">
    <property type="match status" value="1"/>
</dbReference>
<reference evidence="3 4" key="1">
    <citation type="submission" date="2024-01" db="EMBL/GenBank/DDBJ databases">
        <title>A draft genome for a cacao thread blight-causing isolate of Paramarasmius palmivorus.</title>
        <authorList>
            <person name="Baruah I.K."/>
            <person name="Bukari Y."/>
            <person name="Amoako-Attah I."/>
            <person name="Meinhardt L.W."/>
            <person name="Bailey B.A."/>
            <person name="Cohen S.P."/>
        </authorList>
    </citation>
    <scope>NUCLEOTIDE SEQUENCE [LARGE SCALE GENOMIC DNA]</scope>
    <source>
        <strain evidence="3 4">GH-12</strain>
    </source>
</reference>